<organism evidence="12 13">
    <name type="scientific">Diversispora epigaea</name>
    <dbReference type="NCBI Taxonomy" id="1348612"/>
    <lineage>
        <taxon>Eukaryota</taxon>
        <taxon>Fungi</taxon>
        <taxon>Fungi incertae sedis</taxon>
        <taxon>Mucoromycota</taxon>
        <taxon>Glomeromycotina</taxon>
        <taxon>Glomeromycetes</taxon>
        <taxon>Diversisporales</taxon>
        <taxon>Diversisporaceae</taxon>
        <taxon>Diversispora</taxon>
    </lineage>
</organism>
<evidence type="ECO:0000256" key="5">
    <source>
        <dbReference type="ARBA" id="ARBA00022946"/>
    </source>
</evidence>
<protein>
    <recommendedName>
        <fullName evidence="14">DUF1640 domain-containing protein</fullName>
    </recommendedName>
</protein>
<dbReference type="GO" id="GO:0005739">
    <property type="term" value="C:mitochondrion"/>
    <property type="evidence" value="ECO:0007669"/>
    <property type="project" value="UniProtKB-SubCell"/>
</dbReference>
<evidence type="ECO:0000256" key="7">
    <source>
        <dbReference type="ARBA" id="ARBA00023054"/>
    </source>
</evidence>
<dbReference type="GO" id="GO:0033617">
    <property type="term" value="P:mitochondrial respiratory chain complex IV assembly"/>
    <property type="evidence" value="ECO:0007669"/>
    <property type="project" value="TreeGrafter"/>
</dbReference>
<name>A0A397IQH4_9GLOM</name>
<keyword evidence="4 11" id="KW-0812">Transmembrane</keyword>
<keyword evidence="13" id="KW-1185">Reference proteome</keyword>
<evidence type="ECO:0000256" key="6">
    <source>
        <dbReference type="ARBA" id="ARBA00022989"/>
    </source>
</evidence>
<dbReference type="InterPro" id="IPR024461">
    <property type="entry name" value="CCDC90-like"/>
</dbReference>
<evidence type="ECO:0000256" key="10">
    <source>
        <dbReference type="SAM" id="Coils"/>
    </source>
</evidence>
<evidence type="ECO:0000256" key="9">
    <source>
        <dbReference type="ARBA" id="ARBA00023136"/>
    </source>
</evidence>
<feature type="transmembrane region" description="Helical" evidence="11">
    <location>
        <begin position="268"/>
        <end position="287"/>
    </location>
</feature>
<evidence type="ECO:0000256" key="4">
    <source>
        <dbReference type="ARBA" id="ARBA00022692"/>
    </source>
</evidence>
<reference evidence="12 13" key="1">
    <citation type="submission" date="2018-08" db="EMBL/GenBank/DDBJ databases">
        <title>Genome and evolution of the arbuscular mycorrhizal fungus Diversispora epigaea (formerly Glomus versiforme) and its bacterial endosymbionts.</title>
        <authorList>
            <person name="Sun X."/>
            <person name="Fei Z."/>
            <person name="Harrison M."/>
        </authorList>
    </citation>
    <scope>NUCLEOTIDE SEQUENCE [LARGE SCALE GENOMIC DNA]</scope>
    <source>
        <strain evidence="12 13">IT104</strain>
    </source>
</reference>
<dbReference type="PANTHER" id="PTHR14360">
    <property type="entry name" value="PROTEIN FMP32, MITOCHONDRIAL"/>
    <property type="match status" value="1"/>
</dbReference>
<comment type="subcellular location">
    <subcellularLocation>
        <location evidence="1">Membrane</location>
        <topology evidence="1">Single-pass membrane protein</topology>
    </subcellularLocation>
    <subcellularLocation>
        <location evidence="2">Mitochondrion</location>
    </subcellularLocation>
</comment>
<dbReference type="PANTHER" id="PTHR14360:SF1">
    <property type="entry name" value="PROTEIN FMP32, MITOCHONDRIAL"/>
    <property type="match status" value="1"/>
</dbReference>
<evidence type="ECO:0000256" key="2">
    <source>
        <dbReference type="ARBA" id="ARBA00004173"/>
    </source>
</evidence>
<proteinExistence type="inferred from homology"/>
<keyword evidence="8" id="KW-0496">Mitochondrion</keyword>
<accession>A0A397IQH4</accession>
<dbReference type="FunFam" id="1.20.5.340:FF:000018">
    <property type="entry name" value="Mitochondrial protein FMP32"/>
    <property type="match status" value="1"/>
</dbReference>
<dbReference type="GO" id="GO:0016020">
    <property type="term" value="C:membrane"/>
    <property type="evidence" value="ECO:0007669"/>
    <property type="project" value="UniProtKB-SubCell"/>
</dbReference>
<sequence>MKSINVSSKFFISISRRTPPRSNYYYSSSSSSFNTFDNIIINKSNISSLSIPTFSIPLLFSHSAHFTHSKKKINYHQNINNNYSNNNNVINNNNAVNTIKKRLFSETSIIKSPTLFDTSQLVQKLEAEGFTRQQSEAIMNSLAEVISESMQNLTRNMVTKSEQEKAIYTSKVDFAQLKSEIQMLEKNDFSMLKSDNERLLSEIEKLKQKLGDEIKRTQASTRLDISLDKGRIRDEASILEMKLKETDTKIESEISNMRTQMEAIKFQILQYMIGTLTGAGALILAYMRMFR</sequence>
<dbReference type="Gene3D" id="1.20.5.340">
    <property type="match status" value="1"/>
</dbReference>
<comment type="caution">
    <text evidence="12">The sequence shown here is derived from an EMBL/GenBank/DDBJ whole genome shotgun (WGS) entry which is preliminary data.</text>
</comment>
<feature type="coiled-coil region" evidence="10">
    <location>
        <begin position="189"/>
        <end position="220"/>
    </location>
</feature>
<dbReference type="EMBL" id="PQFF01000201">
    <property type="protein sequence ID" value="RHZ75223.1"/>
    <property type="molecule type" value="Genomic_DNA"/>
</dbReference>
<keyword evidence="9 11" id="KW-0472">Membrane</keyword>
<evidence type="ECO:0000313" key="13">
    <source>
        <dbReference type="Proteomes" id="UP000266861"/>
    </source>
</evidence>
<evidence type="ECO:0000256" key="8">
    <source>
        <dbReference type="ARBA" id="ARBA00023128"/>
    </source>
</evidence>
<evidence type="ECO:0000256" key="11">
    <source>
        <dbReference type="SAM" id="Phobius"/>
    </source>
</evidence>
<evidence type="ECO:0000256" key="3">
    <source>
        <dbReference type="ARBA" id="ARBA00007224"/>
    </source>
</evidence>
<evidence type="ECO:0000313" key="12">
    <source>
        <dbReference type="EMBL" id="RHZ75223.1"/>
    </source>
</evidence>
<dbReference type="OrthoDB" id="889336at2759"/>
<keyword evidence="5" id="KW-0809">Transit peptide</keyword>
<dbReference type="Pfam" id="PF07798">
    <property type="entry name" value="CCDC90-like"/>
    <property type="match status" value="1"/>
</dbReference>
<dbReference type="Proteomes" id="UP000266861">
    <property type="component" value="Unassembled WGS sequence"/>
</dbReference>
<keyword evidence="6 11" id="KW-1133">Transmembrane helix</keyword>
<dbReference type="STRING" id="1348612.A0A397IQH4"/>
<keyword evidence="7 10" id="KW-0175">Coiled coil</keyword>
<comment type="similarity">
    <text evidence="3">Belongs to the CCDC90 family.</text>
</comment>
<evidence type="ECO:0008006" key="14">
    <source>
        <dbReference type="Google" id="ProtNLM"/>
    </source>
</evidence>
<gene>
    <name evidence="12" type="ORF">Glove_216g33</name>
</gene>
<evidence type="ECO:0000256" key="1">
    <source>
        <dbReference type="ARBA" id="ARBA00004167"/>
    </source>
</evidence>
<dbReference type="AlphaFoldDB" id="A0A397IQH4"/>